<evidence type="ECO:0000313" key="2">
    <source>
        <dbReference type="EMBL" id="KAK3259019.1"/>
    </source>
</evidence>
<evidence type="ECO:0000313" key="3">
    <source>
        <dbReference type="Proteomes" id="UP001190700"/>
    </source>
</evidence>
<evidence type="ECO:0000259" key="1">
    <source>
        <dbReference type="PROSITE" id="PS50053"/>
    </source>
</evidence>
<keyword evidence="3" id="KW-1185">Reference proteome</keyword>
<dbReference type="AlphaFoldDB" id="A0AAE0FG88"/>
<proteinExistence type="predicted"/>
<sequence>MASTGVDLGGNQIYVSIKTGTQWPPKTFDIRVKYEQTIKDIRQKAATVGGVPIEKLQMFWHKKELVPASYDHLTLAQMKMHTGFSIMAYNLEEEPDYFPPVEATPKGLVQKMPVTDAEYLAAHPEAAKDPKFLVMEKSKLDAAPGFKATAPVWQDSALLAK</sequence>
<dbReference type="Proteomes" id="UP001190700">
    <property type="component" value="Unassembled WGS sequence"/>
</dbReference>
<dbReference type="Gene3D" id="3.10.20.90">
    <property type="entry name" value="Phosphatidylinositol 3-kinase Catalytic Subunit, Chain A, domain 1"/>
    <property type="match status" value="1"/>
</dbReference>
<name>A0AAE0FG88_9CHLO</name>
<dbReference type="SUPFAM" id="SSF54236">
    <property type="entry name" value="Ubiquitin-like"/>
    <property type="match status" value="1"/>
</dbReference>
<dbReference type="InterPro" id="IPR029071">
    <property type="entry name" value="Ubiquitin-like_domsf"/>
</dbReference>
<gene>
    <name evidence="2" type="ORF">CYMTET_31962</name>
</gene>
<accession>A0AAE0FG88</accession>
<organism evidence="2 3">
    <name type="scientific">Cymbomonas tetramitiformis</name>
    <dbReference type="NCBI Taxonomy" id="36881"/>
    <lineage>
        <taxon>Eukaryota</taxon>
        <taxon>Viridiplantae</taxon>
        <taxon>Chlorophyta</taxon>
        <taxon>Pyramimonadophyceae</taxon>
        <taxon>Pyramimonadales</taxon>
        <taxon>Pyramimonadaceae</taxon>
        <taxon>Cymbomonas</taxon>
    </lineage>
</organism>
<protein>
    <recommendedName>
        <fullName evidence="1">Ubiquitin-like domain-containing protein</fullName>
    </recommendedName>
</protein>
<reference evidence="2 3" key="1">
    <citation type="journal article" date="2015" name="Genome Biol. Evol.">
        <title>Comparative Genomics of a Bacterivorous Green Alga Reveals Evolutionary Causalities and Consequences of Phago-Mixotrophic Mode of Nutrition.</title>
        <authorList>
            <person name="Burns J.A."/>
            <person name="Paasch A."/>
            <person name="Narechania A."/>
            <person name="Kim E."/>
        </authorList>
    </citation>
    <scope>NUCLEOTIDE SEQUENCE [LARGE SCALE GENOMIC DNA]</scope>
    <source>
        <strain evidence="2 3">PLY_AMNH</strain>
    </source>
</reference>
<dbReference type="EMBL" id="LGRX02019067">
    <property type="protein sequence ID" value="KAK3259019.1"/>
    <property type="molecule type" value="Genomic_DNA"/>
</dbReference>
<feature type="domain" description="Ubiquitin-like" evidence="1">
    <location>
        <begin position="13"/>
        <end position="87"/>
    </location>
</feature>
<dbReference type="InterPro" id="IPR000626">
    <property type="entry name" value="Ubiquitin-like_dom"/>
</dbReference>
<dbReference type="PROSITE" id="PS50053">
    <property type="entry name" value="UBIQUITIN_2"/>
    <property type="match status" value="1"/>
</dbReference>
<comment type="caution">
    <text evidence="2">The sequence shown here is derived from an EMBL/GenBank/DDBJ whole genome shotgun (WGS) entry which is preliminary data.</text>
</comment>
<dbReference type="CDD" id="cd17039">
    <property type="entry name" value="Ubl_ubiquitin_like"/>
    <property type="match status" value="1"/>
</dbReference>